<gene>
    <name evidence="3" type="ORF">Pan181_53590</name>
</gene>
<protein>
    <submittedName>
        <fullName evidence="3">Uncharacterized protein</fullName>
    </submittedName>
</protein>
<reference evidence="3 4" key="1">
    <citation type="submission" date="2019-02" db="EMBL/GenBank/DDBJ databases">
        <title>Deep-cultivation of Planctomycetes and their phenomic and genomic characterization uncovers novel biology.</title>
        <authorList>
            <person name="Wiegand S."/>
            <person name="Jogler M."/>
            <person name="Boedeker C."/>
            <person name="Pinto D."/>
            <person name="Vollmers J."/>
            <person name="Rivas-Marin E."/>
            <person name="Kohn T."/>
            <person name="Peeters S.H."/>
            <person name="Heuer A."/>
            <person name="Rast P."/>
            <person name="Oberbeckmann S."/>
            <person name="Bunk B."/>
            <person name="Jeske O."/>
            <person name="Meyerdierks A."/>
            <person name="Storesund J.E."/>
            <person name="Kallscheuer N."/>
            <person name="Luecker S."/>
            <person name="Lage O.M."/>
            <person name="Pohl T."/>
            <person name="Merkel B.J."/>
            <person name="Hornburger P."/>
            <person name="Mueller R.-W."/>
            <person name="Bruemmer F."/>
            <person name="Labrenz M."/>
            <person name="Spormann A.M."/>
            <person name="Op den Camp H."/>
            <person name="Overmann J."/>
            <person name="Amann R."/>
            <person name="Jetten M.S.M."/>
            <person name="Mascher T."/>
            <person name="Medema M.H."/>
            <person name="Devos D.P."/>
            <person name="Kaster A.-K."/>
            <person name="Ovreas L."/>
            <person name="Rohde M."/>
            <person name="Galperin M.Y."/>
            <person name="Jogler C."/>
        </authorList>
    </citation>
    <scope>NUCLEOTIDE SEQUENCE [LARGE SCALE GENOMIC DNA]</scope>
    <source>
        <strain evidence="3 4">Pan181</strain>
    </source>
</reference>
<feature type="region of interest" description="Disordered" evidence="1">
    <location>
        <begin position="28"/>
        <end position="58"/>
    </location>
</feature>
<evidence type="ECO:0000256" key="1">
    <source>
        <dbReference type="SAM" id="MobiDB-lite"/>
    </source>
</evidence>
<feature type="transmembrane region" description="Helical" evidence="2">
    <location>
        <begin position="65"/>
        <end position="85"/>
    </location>
</feature>
<keyword evidence="2" id="KW-0472">Membrane</keyword>
<dbReference type="KEGG" id="amuc:Pan181_53590"/>
<proteinExistence type="predicted"/>
<keyword evidence="4" id="KW-1185">Reference proteome</keyword>
<keyword evidence="2" id="KW-0812">Transmembrane</keyword>
<dbReference type="EMBL" id="CP036278">
    <property type="protein sequence ID" value="QDU59118.1"/>
    <property type="molecule type" value="Genomic_DNA"/>
</dbReference>
<dbReference type="RefSeq" id="WP_145251802.1">
    <property type="nucleotide sequence ID" value="NZ_CP036278.1"/>
</dbReference>
<evidence type="ECO:0000313" key="3">
    <source>
        <dbReference type="EMBL" id="QDU59118.1"/>
    </source>
</evidence>
<dbReference type="OrthoDB" id="286801at2"/>
<dbReference type="Proteomes" id="UP000315750">
    <property type="component" value="Chromosome"/>
</dbReference>
<evidence type="ECO:0000313" key="4">
    <source>
        <dbReference type="Proteomes" id="UP000315750"/>
    </source>
</evidence>
<accession>A0A518AWM1</accession>
<sequence length="309" mass="35240">MPEPHDPQPDLQAADERFVEALLSQALRPDTAGRERRIAQAMDSINRPEPTPRPHRASSASHWRWARLAMAATVLLALGLLWPLLDTSRSAHATVLRSLEVATARGPRHYRVVTIARRPVVGDVTVHWDLYVDGANRFAIRRPSPIAMREVWFGSNGDESWVVPPIGPVMRGDQRMLGRWLAARDPNESQVLHLSTVLEWMARDFDLESLDNERLLDLTSDDQSTKVECRHVRGIRRLQDTRAPKQIDVWADTTTGIARRVVIDWQLEEGQRDEAQFGRMKMTLDLLDEHELAEDWFDAAGHTNARRAR</sequence>
<name>A0A518AWM1_9BACT</name>
<organism evidence="3 4">
    <name type="scientific">Aeoliella mucimassa</name>
    <dbReference type="NCBI Taxonomy" id="2527972"/>
    <lineage>
        <taxon>Bacteria</taxon>
        <taxon>Pseudomonadati</taxon>
        <taxon>Planctomycetota</taxon>
        <taxon>Planctomycetia</taxon>
        <taxon>Pirellulales</taxon>
        <taxon>Lacipirellulaceae</taxon>
        <taxon>Aeoliella</taxon>
    </lineage>
</organism>
<keyword evidence="2" id="KW-1133">Transmembrane helix</keyword>
<evidence type="ECO:0000256" key="2">
    <source>
        <dbReference type="SAM" id="Phobius"/>
    </source>
</evidence>
<dbReference type="AlphaFoldDB" id="A0A518AWM1"/>